<dbReference type="Gene3D" id="3.40.50.970">
    <property type="match status" value="2"/>
</dbReference>
<keyword evidence="8" id="KW-1185">Reference proteome</keyword>
<evidence type="ECO:0000259" key="6">
    <source>
        <dbReference type="Pfam" id="PF02776"/>
    </source>
</evidence>
<dbReference type="SUPFAM" id="SSF52467">
    <property type="entry name" value="DHS-like NAD/FAD-binding domain"/>
    <property type="match status" value="1"/>
</dbReference>
<dbReference type="EMBL" id="CP040017">
    <property type="protein sequence ID" value="QCP09650.1"/>
    <property type="molecule type" value="Genomic_DNA"/>
</dbReference>
<dbReference type="Pfam" id="PF00205">
    <property type="entry name" value="TPP_enzyme_M"/>
    <property type="match status" value="1"/>
</dbReference>
<dbReference type="SUPFAM" id="SSF52518">
    <property type="entry name" value="Thiamin diphosphate-binding fold (THDP-binding)"/>
    <property type="match status" value="2"/>
</dbReference>
<sequence>MSPEDFPAMRNSTSKSHKITVGCAIAAFLEQCGVKAAFGVISIHNMPILDAFGERGNIRFVPARGEAGGANMADAYARTTGGLGVCLTSTGTAAGNAAGAMVEALTAGTPLLHLTGQIETPYLDQSLSYIHEAPDQLTMLKAVSKAAFRIRSEDTALSTVKQAVQIALTAPMGPVSVEIPIDIQAALIDMPADLTPLPVPRHVPSAHALDELAAQLAKAKRPMLWLGGGSRGASKAVQRLLALGFGVVTTTQGRGVVPEDDGRSLGAFNLHKPVEQFYQDCDAMLVVGSRLRGNETLKYELKLPRPLFRIDADPAAEGRCYKSDYFVCGDAALALDGLADRLEGKMDVDPSFLRDLRKARDTAAAGLVDGLGPYGKLVDELQQAAGRSFNWVRDVTVSNSTWGNRHLRIFDPLAGVHALGGGIGQGLAMGIGAAVGAAVTASGKKTFCLAGDGGFILNLGELATAVQERADMVIVLMNDKGYGVIKNIQDAQYGGRRHYVDLHTPDYAVLAEALQLRHARVSTLSDGANGIAAALRRAVAEPGPFLLEIDMLSIGSFKTAFAGPPVKVTEPTVAEATAATEAPAIA</sequence>
<dbReference type="NCBIfam" id="NF005470">
    <property type="entry name" value="PRK07064.1"/>
    <property type="match status" value="1"/>
</dbReference>
<evidence type="ECO:0000259" key="4">
    <source>
        <dbReference type="Pfam" id="PF00205"/>
    </source>
</evidence>
<keyword evidence="2 3" id="KW-0786">Thiamine pyrophosphate</keyword>
<accession>A0ABX5UGY2</accession>
<dbReference type="CDD" id="cd00568">
    <property type="entry name" value="TPP_enzymes"/>
    <property type="match status" value="1"/>
</dbReference>
<dbReference type="Pfam" id="PF02776">
    <property type="entry name" value="TPP_enzyme_N"/>
    <property type="match status" value="1"/>
</dbReference>
<evidence type="ECO:0000256" key="1">
    <source>
        <dbReference type="ARBA" id="ARBA00007812"/>
    </source>
</evidence>
<dbReference type="PANTHER" id="PTHR18968:SF13">
    <property type="entry name" value="ACETOLACTATE SYNTHASE CATALYTIC SUBUNIT, MITOCHONDRIAL"/>
    <property type="match status" value="1"/>
</dbReference>
<feature type="domain" description="Thiamine pyrophosphate enzyme TPP-binding" evidence="5">
    <location>
        <begin position="399"/>
        <end position="549"/>
    </location>
</feature>
<dbReference type="InterPro" id="IPR029035">
    <property type="entry name" value="DHS-like_NAD/FAD-binding_dom"/>
</dbReference>
<name>A0ABX5UGY2_9BURK</name>
<dbReference type="CDD" id="cd07035">
    <property type="entry name" value="TPP_PYR_POX_like"/>
    <property type="match status" value="1"/>
</dbReference>
<dbReference type="PANTHER" id="PTHR18968">
    <property type="entry name" value="THIAMINE PYROPHOSPHATE ENZYMES"/>
    <property type="match status" value="1"/>
</dbReference>
<evidence type="ECO:0000313" key="8">
    <source>
        <dbReference type="Proteomes" id="UP000298763"/>
    </source>
</evidence>
<dbReference type="InterPro" id="IPR045229">
    <property type="entry name" value="TPP_enz"/>
</dbReference>
<dbReference type="InterPro" id="IPR029061">
    <property type="entry name" value="THDP-binding"/>
</dbReference>
<comment type="similarity">
    <text evidence="1 3">Belongs to the TPP enzyme family.</text>
</comment>
<protein>
    <submittedName>
        <fullName evidence="7">Thiamine pyrophosphate-binding protein</fullName>
    </submittedName>
</protein>
<evidence type="ECO:0000259" key="5">
    <source>
        <dbReference type="Pfam" id="PF02775"/>
    </source>
</evidence>
<evidence type="ECO:0000256" key="3">
    <source>
        <dbReference type="RuleBase" id="RU362132"/>
    </source>
</evidence>
<proteinExistence type="inferred from homology"/>
<evidence type="ECO:0000313" key="7">
    <source>
        <dbReference type="EMBL" id="QCP09650.1"/>
    </source>
</evidence>
<evidence type="ECO:0000256" key="2">
    <source>
        <dbReference type="ARBA" id="ARBA00023052"/>
    </source>
</evidence>
<gene>
    <name evidence="7" type="ORF">FCL38_03850</name>
</gene>
<dbReference type="InterPro" id="IPR012000">
    <property type="entry name" value="Thiamin_PyroP_enz_cen_dom"/>
</dbReference>
<organism evidence="7 8">
    <name type="scientific">Pseudoduganella umbonata</name>
    <dbReference type="NCBI Taxonomy" id="864828"/>
    <lineage>
        <taxon>Bacteria</taxon>
        <taxon>Pseudomonadati</taxon>
        <taxon>Pseudomonadota</taxon>
        <taxon>Betaproteobacteria</taxon>
        <taxon>Burkholderiales</taxon>
        <taxon>Oxalobacteraceae</taxon>
        <taxon>Telluria group</taxon>
        <taxon>Pseudoduganella</taxon>
    </lineage>
</organism>
<dbReference type="Proteomes" id="UP000298763">
    <property type="component" value="Chromosome"/>
</dbReference>
<dbReference type="Pfam" id="PF02775">
    <property type="entry name" value="TPP_enzyme_C"/>
    <property type="match status" value="1"/>
</dbReference>
<dbReference type="InterPro" id="IPR012001">
    <property type="entry name" value="Thiamin_PyroP_enz_TPP-bd_dom"/>
</dbReference>
<dbReference type="Gene3D" id="3.40.50.1220">
    <property type="entry name" value="TPP-binding domain"/>
    <property type="match status" value="1"/>
</dbReference>
<feature type="domain" description="Thiamine pyrophosphate enzyme N-terminal TPP-binding" evidence="6">
    <location>
        <begin position="20"/>
        <end position="137"/>
    </location>
</feature>
<dbReference type="InterPro" id="IPR011766">
    <property type="entry name" value="TPP_enzyme_TPP-bd"/>
</dbReference>
<reference evidence="7 8" key="1">
    <citation type="submission" date="2019-05" db="EMBL/GenBank/DDBJ databases">
        <title>Draft Genome Sequences of Six Type Strains of the Genus Massilia.</title>
        <authorList>
            <person name="Miess H."/>
            <person name="Frediansyhah A."/>
            <person name="Gross H."/>
        </authorList>
    </citation>
    <scope>NUCLEOTIDE SEQUENCE [LARGE SCALE GENOMIC DNA]</scope>
    <source>
        <strain evidence="7 8">DSMZ 26121</strain>
    </source>
</reference>
<feature type="domain" description="Thiamine pyrophosphate enzyme central" evidence="4">
    <location>
        <begin position="209"/>
        <end position="338"/>
    </location>
</feature>